<comment type="caution">
    <text evidence="1">The sequence shown here is derived from an EMBL/GenBank/DDBJ whole genome shotgun (WGS) entry which is preliminary data.</text>
</comment>
<accession>A0A523XV82</accession>
<reference evidence="1 2" key="1">
    <citation type="submission" date="2019-03" db="EMBL/GenBank/DDBJ databases">
        <title>Metabolic potential of uncultured bacteria and archaea associated with petroleum seepage in deep-sea sediments.</title>
        <authorList>
            <person name="Dong X."/>
            <person name="Hubert C."/>
        </authorList>
    </citation>
    <scope>NUCLEOTIDE SEQUENCE [LARGE SCALE GENOMIC DNA]</scope>
    <source>
        <strain evidence="1">E29_bin36</strain>
    </source>
</reference>
<dbReference type="AlphaFoldDB" id="A0A523XV82"/>
<evidence type="ECO:0000313" key="1">
    <source>
        <dbReference type="EMBL" id="TET83186.1"/>
    </source>
</evidence>
<proteinExistence type="predicted"/>
<sequence length="168" mass="19748">MKPEDLIAYCGVSCGTCARWCDYSEFRTLAAVLAEWVDAQGYQFWMPTYAKDFDYTEFRKGLDFFSRNDTWLVCHNCCKGGDGNPECEIRKCCEKRGLNLCFDCEEFPCNKVERDKKMVKRGEEYKELGKDEWVRQHAEKAEQGFELHTGKYYQIHAKEYPPPQNRAE</sequence>
<dbReference type="EMBL" id="SOIP01000052">
    <property type="protein sequence ID" value="TET83186.1"/>
    <property type="molecule type" value="Genomic_DNA"/>
</dbReference>
<protein>
    <submittedName>
        <fullName evidence="1">DUF3795 domain-containing protein</fullName>
    </submittedName>
</protein>
<evidence type="ECO:0000313" key="2">
    <source>
        <dbReference type="Proteomes" id="UP000315534"/>
    </source>
</evidence>
<gene>
    <name evidence="1" type="ORF">E3J38_00900</name>
</gene>
<dbReference type="Proteomes" id="UP000315534">
    <property type="component" value="Unassembled WGS sequence"/>
</dbReference>
<dbReference type="InterPro" id="IPR024227">
    <property type="entry name" value="DUF3795"/>
</dbReference>
<dbReference type="Pfam" id="PF12675">
    <property type="entry name" value="DUF3795"/>
    <property type="match status" value="1"/>
</dbReference>
<name>A0A523XV82_UNCT6</name>
<organism evidence="1 2">
    <name type="scientific">candidate division TA06 bacterium</name>
    <dbReference type="NCBI Taxonomy" id="2250710"/>
    <lineage>
        <taxon>Bacteria</taxon>
        <taxon>Bacteria division TA06</taxon>
    </lineage>
</organism>